<feature type="active site" description="Proton acceptor" evidence="12">
    <location>
        <position position="97"/>
    </location>
</feature>
<keyword evidence="2 12" id="KW-0004">4Fe-4S</keyword>
<dbReference type="Proteomes" id="UP000315217">
    <property type="component" value="Unassembled WGS sequence"/>
</dbReference>
<dbReference type="InterPro" id="IPR027492">
    <property type="entry name" value="RNA_MTrfase_RlmN"/>
</dbReference>
<proteinExistence type="inferred from homology"/>
<dbReference type="SFLD" id="SFLDG01062">
    <property type="entry name" value="methyltransferase_(Class_A)"/>
    <property type="match status" value="1"/>
</dbReference>
<dbReference type="GO" id="GO:0005737">
    <property type="term" value="C:cytoplasm"/>
    <property type="evidence" value="ECO:0007669"/>
    <property type="project" value="UniProtKB-SubCell"/>
</dbReference>
<evidence type="ECO:0000313" key="16">
    <source>
        <dbReference type="Proteomes" id="UP000315217"/>
    </source>
</evidence>
<comment type="caution">
    <text evidence="15">The sequence shown here is derived from an EMBL/GenBank/DDBJ whole genome shotgun (WGS) entry which is preliminary data.</text>
</comment>
<dbReference type="InterPro" id="IPR048641">
    <property type="entry name" value="RlmN_N"/>
</dbReference>
<dbReference type="Gene3D" id="3.20.20.70">
    <property type="entry name" value="Aldolase class I"/>
    <property type="match status" value="1"/>
</dbReference>
<keyword evidence="8 12" id="KW-0819">tRNA processing</keyword>
<dbReference type="InterPro" id="IPR013785">
    <property type="entry name" value="Aldolase_TIM"/>
</dbReference>
<feature type="region of interest" description="Disordered" evidence="13">
    <location>
        <begin position="377"/>
        <end position="406"/>
    </location>
</feature>
<feature type="binding site" evidence="12">
    <location>
        <position position="327"/>
    </location>
    <ligand>
        <name>S-adenosyl-L-methionine</name>
        <dbReference type="ChEBI" id="CHEBI:59789"/>
    </ligand>
</feature>
<keyword evidence="6 12" id="KW-0808">Transferase</keyword>
<dbReference type="GO" id="GO:0051539">
    <property type="term" value="F:4 iron, 4 sulfur cluster binding"/>
    <property type="evidence" value="ECO:0007669"/>
    <property type="project" value="UniProtKB-UniRule"/>
</dbReference>
<dbReference type="InterPro" id="IPR007197">
    <property type="entry name" value="rSAM"/>
</dbReference>
<feature type="binding site" evidence="12">
    <location>
        <position position="125"/>
    </location>
    <ligand>
        <name>[4Fe-4S] cluster</name>
        <dbReference type="ChEBI" id="CHEBI:49883"/>
        <note>4Fe-4S-S-AdoMet</note>
    </ligand>
</feature>
<comment type="cofactor">
    <cofactor evidence="12">
        <name>[4Fe-4S] cluster</name>
        <dbReference type="ChEBI" id="CHEBI:49883"/>
    </cofactor>
    <text evidence="12">Binds 1 [4Fe-4S] cluster. The cluster is coordinated with 3 cysteines and an exchangeable S-adenosyl-L-methionine.</text>
</comment>
<comment type="subcellular location">
    <subcellularLocation>
        <location evidence="1 12">Cytoplasm</location>
    </subcellularLocation>
</comment>
<dbReference type="InterPro" id="IPR058240">
    <property type="entry name" value="rSAM_sf"/>
</dbReference>
<evidence type="ECO:0000256" key="10">
    <source>
        <dbReference type="ARBA" id="ARBA00023004"/>
    </source>
</evidence>
<dbReference type="EMBL" id="VBAI01000082">
    <property type="protein sequence ID" value="TMJ10994.1"/>
    <property type="molecule type" value="Genomic_DNA"/>
</dbReference>
<dbReference type="GO" id="GO:0070475">
    <property type="term" value="P:rRNA base methylation"/>
    <property type="evidence" value="ECO:0007669"/>
    <property type="project" value="UniProtKB-UniRule"/>
</dbReference>
<dbReference type="InterPro" id="IPR040072">
    <property type="entry name" value="Methyltransferase_A"/>
</dbReference>
<keyword evidence="3 12" id="KW-0963">Cytoplasm</keyword>
<dbReference type="HAMAP" id="MF_01849">
    <property type="entry name" value="RNA_methyltr_RlmN"/>
    <property type="match status" value="1"/>
</dbReference>
<protein>
    <recommendedName>
        <fullName evidence="12">Probable dual-specificity RNA methyltransferase RlmN</fullName>
        <ecNumber evidence="12">2.1.1.192</ecNumber>
    </recommendedName>
    <alternativeName>
        <fullName evidence="12">23S rRNA (adenine(2503)-C(2))-methyltransferase</fullName>
    </alternativeName>
    <alternativeName>
        <fullName evidence="12">23S rRNA m2A2503 methyltransferase</fullName>
    </alternativeName>
    <alternativeName>
        <fullName evidence="12">Ribosomal RNA large subunit methyltransferase N</fullName>
    </alternativeName>
    <alternativeName>
        <fullName evidence="12">tRNA (adenine(37)-C(2))-methyltransferase</fullName>
    </alternativeName>
    <alternativeName>
        <fullName evidence="12">tRNA m2A37 methyltransferase</fullName>
    </alternativeName>
</protein>
<keyword evidence="4 12" id="KW-0698">rRNA processing</keyword>
<evidence type="ECO:0000256" key="7">
    <source>
        <dbReference type="ARBA" id="ARBA00022691"/>
    </source>
</evidence>
<organism evidence="15 16">
    <name type="scientific">Candidatus Segetimicrobium genomatis</name>
    <dbReference type="NCBI Taxonomy" id="2569760"/>
    <lineage>
        <taxon>Bacteria</taxon>
        <taxon>Bacillati</taxon>
        <taxon>Candidatus Sysuimicrobiota</taxon>
        <taxon>Candidatus Sysuimicrobiia</taxon>
        <taxon>Candidatus Sysuimicrobiales</taxon>
        <taxon>Candidatus Segetimicrobiaceae</taxon>
        <taxon>Candidatus Segetimicrobium</taxon>
    </lineage>
</organism>
<dbReference type="Gene3D" id="1.10.150.530">
    <property type="match status" value="1"/>
</dbReference>
<dbReference type="GO" id="GO:0002935">
    <property type="term" value="F:tRNA (adenine(37)-C2)-methyltransferase activity"/>
    <property type="evidence" value="ECO:0007669"/>
    <property type="project" value="UniProtKB-UniRule"/>
</dbReference>
<comment type="caution">
    <text evidence="12">Lacks conserved residue(s) required for the propagation of feature annotation.</text>
</comment>
<gene>
    <name evidence="12 15" type="primary">rlmN</name>
    <name evidence="15" type="ORF">E6G98_06195</name>
</gene>
<dbReference type="InterPro" id="IPR004383">
    <property type="entry name" value="rRNA_lsu_MTrfase_RlmN/Cfr"/>
</dbReference>
<dbReference type="PANTHER" id="PTHR30544">
    <property type="entry name" value="23S RRNA METHYLTRANSFERASE"/>
    <property type="match status" value="1"/>
</dbReference>
<comment type="function">
    <text evidence="12">Specifically methylates position 2 of adenine 2503 in 23S rRNA and position 2 of adenine 37 in tRNAs.</text>
</comment>
<keyword evidence="5 12" id="KW-0489">Methyltransferase</keyword>
<evidence type="ECO:0000256" key="4">
    <source>
        <dbReference type="ARBA" id="ARBA00022552"/>
    </source>
</evidence>
<dbReference type="GO" id="GO:0000049">
    <property type="term" value="F:tRNA binding"/>
    <property type="evidence" value="ECO:0007669"/>
    <property type="project" value="UniProtKB-UniRule"/>
</dbReference>
<feature type="domain" description="Radical SAM core" evidence="14">
    <location>
        <begin position="104"/>
        <end position="365"/>
    </location>
</feature>
<dbReference type="CDD" id="cd01335">
    <property type="entry name" value="Radical_SAM"/>
    <property type="match status" value="1"/>
</dbReference>
<feature type="binding site" evidence="12">
    <location>
        <begin position="165"/>
        <end position="166"/>
    </location>
    <ligand>
        <name>S-adenosyl-L-methionine</name>
        <dbReference type="ChEBI" id="CHEBI:59789"/>
    </ligand>
</feature>
<sequence>MTQSQQIMDLKGMTLDELEAFAQRLGEPRYRGRQIAHWLYQRGATSFAEMTDLPAALRTRLAADAAFTSLSTVTALAADGGDTMKYLLRLADGATIETVFMRYQDGRRSVCISTQVGCGMGCTFCATGLAGLTRNLSAAEIIDQVLLVHRTTGERVTNVVFMGMGEPLANYEATLRAIRLLSAPYGLGIGMRHLTVSTVGLVPQIRALASERLQLTLAVSLHAPTDDLRSQLVPVNRKWPVAELLDASGEYVRQTGRRISFEYVLMKGVNDTPELAAILGELLRARAGGMVADDAPPAGIPVGESHGELPQGGGSGYAFHVNLIPWNPVYGLQYQRPDRERVAAFVQGLRARGIPTTVRLERGVDIDAACGQLQRTHGAPDLVAPGSKGTREQGNDSRSAIAKHSG</sequence>
<evidence type="ECO:0000256" key="5">
    <source>
        <dbReference type="ARBA" id="ARBA00022603"/>
    </source>
</evidence>
<evidence type="ECO:0000256" key="9">
    <source>
        <dbReference type="ARBA" id="ARBA00022723"/>
    </source>
</evidence>
<dbReference type="SUPFAM" id="SSF102114">
    <property type="entry name" value="Radical SAM enzymes"/>
    <property type="match status" value="1"/>
</dbReference>
<evidence type="ECO:0000256" key="8">
    <source>
        <dbReference type="ARBA" id="ARBA00022694"/>
    </source>
</evidence>
<dbReference type="NCBIfam" id="TIGR00048">
    <property type="entry name" value="rRNA_mod_RlmN"/>
    <property type="match status" value="1"/>
</dbReference>
<keyword evidence="9 12" id="KW-0479">Metal-binding</keyword>
<evidence type="ECO:0000256" key="12">
    <source>
        <dbReference type="HAMAP-Rule" id="MF_01849"/>
    </source>
</evidence>
<evidence type="ECO:0000256" key="2">
    <source>
        <dbReference type="ARBA" id="ARBA00022485"/>
    </source>
</evidence>
<dbReference type="GO" id="GO:0019843">
    <property type="term" value="F:rRNA binding"/>
    <property type="evidence" value="ECO:0007669"/>
    <property type="project" value="UniProtKB-UniRule"/>
</dbReference>
<feature type="binding site" evidence="12">
    <location>
        <position position="197"/>
    </location>
    <ligand>
        <name>S-adenosyl-L-methionine</name>
        <dbReference type="ChEBI" id="CHEBI:59789"/>
    </ligand>
</feature>
<keyword evidence="10 12" id="KW-0408">Iron</keyword>
<dbReference type="Pfam" id="PF21016">
    <property type="entry name" value="RlmN_N"/>
    <property type="match status" value="1"/>
</dbReference>
<feature type="binding site" evidence="12">
    <location>
        <begin position="220"/>
        <end position="222"/>
    </location>
    <ligand>
        <name>S-adenosyl-L-methionine</name>
        <dbReference type="ChEBI" id="CHEBI:59789"/>
    </ligand>
</feature>
<evidence type="ECO:0000256" key="13">
    <source>
        <dbReference type="SAM" id="MobiDB-lite"/>
    </source>
</evidence>
<comment type="catalytic activity">
    <reaction evidence="12">
        <text>adenosine(2503) in 23S rRNA + 2 reduced [2Fe-2S]-[ferredoxin] + 2 S-adenosyl-L-methionine = 2-methyladenosine(2503) in 23S rRNA + 5'-deoxyadenosine + L-methionine + 2 oxidized [2Fe-2S]-[ferredoxin] + S-adenosyl-L-homocysteine</text>
        <dbReference type="Rhea" id="RHEA:42916"/>
        <dbReference type="Rhea" id="RHEA-COMP:10000"/>
        <dbReference type="Rhea" id="RHEA-COMP:10001"/>
        <dbReference type="Rhea" id="RHEA-COMP:10152"/>
        <dbReference type="Rhea" id="RHEA-COMP:10282"/>
        <dbReference type="ChEBI" id="CHEBI:17319"/>
        <dbReference type="ChEBI" id="CHEBI:33737"/>
        <dbReference type="ChEBI" id="CHEBI:33738"/>
        <dbReference type="ChEBI" id="CHEBI:57844"/>
        <dbReference type="ChEBI" id="CHEBI:57856"/>
        <dbReference type="ChEBI" id="CHEBI:59789"/>
        <dbReference type="ChEBI" id="CHEBI:74411"/>
        <dbReference type="ChEBI" id="CHEBI:74497"/>
        <dbReference type="EC" id="2.1.1.192"/>
    </reaction>
</comment>
<dbReference type="PIRSF" id="PIRSF006004">
    <property type="entry name" value="CHP00048"/>
    <property type="match status" value="1"/>
</dbReference>
<keyword evidence="7 12" id="KW-0949">S-adenosyl-L-methionine</keyword>
<comment type="catalytic activity">
    <reaction evidence="12">
        <text>adenosine(37) in tRNA + 2 reduced [2Fe-2S]-[ferredoxin] + 2 S-adenosyl-L-methionine = 2-methyladenosine(37) in tRNA + 5'-deoxyadenosine + L-methionine + 2 oxidized [2Fe-2S]-[ferredoxin] + S-adenosyl-L-homocysteine</text>
        <dbReference type="Rhea" id="RHEA:43332"/>
        <dbReference type="Rhea" id="RHEA-COMP:10000"/>
        <dbReference type="Rhea" id="RHEA-COMP:10001"/>
        <dbReference type="Rhea" id="RHEA-COMP:10162"/>
        <dbReference type="Rhea" id="RHEA-COMP:10485"/>
        <dbReference type="ChEBI" id="CHEBI:17319"/>
        <dbReference type="ChEBI" id="CHEBI:33737"/>
        <dbReference type="ChEBI" id="CHEBI:33738"/>
        <dbReference type="ChEBI" id="CHEBI:57844"/>
        <dbReference type="ChEBI" id="CHEBI:57856"/>
        <dbReference type="ChEBI" id="CHEBI:59789"/>
        <dbReference type="ChEBI" id="CHEBI:74411"/>
        <dbReference type="ChEBI" id="CHEBI:74497"/>
        <dbReference type="EC" id="2.1.1.192"/>
    </reaction>
</comment>
<dbReference type="GO" id="GO:0070040">
    <property type="term" value="F:rRNA (adenine(2503)-C2-)-methyltransferase activity"/>
    <property type="evidence" value="ECO:0007669"/>
    <property type="project" value="UniProtKB-UniRule"/>
</dbReference>
<keyword evidence="11 12" id="KW-0411">Iron-sulfur</keyword>
<evidence type="ECO:0000313" key="15">
    <source>
        <dbReference type="EMBL" id="TMJ10994.1"/>
    </source>
</evidence>
<keyword evidence="12" id="KW-1015">Disulfide bond</keyword>
<feature type="binding site" evidence="12">
    <location>
        <position position="118"/>
    </location>
    <ligand>
        <name>[4Fe-4S] cluster</name>
        <dbReference type="ChEBI" id="CHEBI:49883"/>
        <note>4Fe-4S-S-AdoMet</note>
    </ligand>
</feature>
<dbReference type="PANTHER" id="PTHR30544:SF5">
    <property type="entry name" value="RADICAL SAM CORE DOMAIN-CONTAINING PROTEIN"/>
    <property type="match status" value="1"/>
</dbReference>
<evidence type="ECO:0000256" key="11">
    <source>
        <dbReference type="ARBA" id="ARBA00023014"/>
    </source>
</evidence>
<evidence type="ECO:0000259" key="14">
    <source>
        <dbReference type="PROSITE" id="PS51918"/>
    </source>
</evidence>
<accession>A0A537LSJ5</accession>
<dbReference type="Pfam" id="PF04055">
    <property type="entry name" value="Radical_SAM"/>
    <property type="match status" value="1"/>
</dbReference>
<dbReference type="SFLD" id="SFLDS00029">
    <property type="entry name" value="Radical_SAM"/>
    <property type="match status" value="1"/>
</dbReference>
<evidence type="ECO:0000256" key="6">
    <source>
        <dbReference type="ARBA" id="ARBA00022679"/>
    </source>
</evidence>
<name>A0A537LSJ5_9BACT</name>
<reference evidence="15 16" key="1">
    <citation type="journal article" date="2019" name="Nat. Microbiol.">
        <title>Mediterranean grassland soil C-N compound turnover is dependent on rainfall and depth, and is mediated by genomically divergent microorganisms.</title>
        <authorList>
            <person name="Diamond S."/>
            <person name="Andeer P.F."/>
            <person name="Li Z."/>
            <person name="Crits-Christoph A."/>
            <person name="Burstein D."/>
            <person name="Anantharaman K."/>
            <person name="Lane K.R."/>
            <person name="Thomas B.C."/>
            <person name="Pan C."/>
            <person name="Northen T.R."/>
            <person name="Banfield J.F."/>
        </authorList>
    </citation>
    <scope>NUCLEOTIDE SEQUENCE [LARGE SCALE GENOMIC DNA]</scope>
    <source>
        <strain evidence="15">NP_1</strain>
    </source>
</reference>
<dbReference type="GO" id="GO:0030488">
    <property type="term" value="P:tRNA methylation"/>
    <property type="evidence" value="ECO:0007669"/>
    <property type="project" value="UniProtKB-UniRule"/>
</dbReference>
<feature type="binding site" evidence="12">
    <location>
        <position position="122"/>
    </location>
    <ligand>
        <name>[4Fe-4S] cluster</name>
        <dbReference type="ChEBI" id="CHEBI:49883"/>
        <note>4Fe-4S-S-AdoMet</note>
    </ligand>
</feature>
<dbReference type="GO" id="GO:0046872">
    <property type="term" value="F:metal ion binding"/>
    <property type="evidence" value="ECO:0007669"/>
    <property type="project" value="UniProtKB-KW"/>
</dbReference>
<evidence type="ECO:0000256" key="3">
    <source>
        <dbReference type="ARBA" id="ARBA00022490"/>
    </source>
</evidence>
<feature type="active site" description="S-methylcysteine intermediate" evidence="12">
    <location>
        <position position="370"/>
    </location>
</feature>
<comment type="miscellaneous">
    <text evidence="12">Reaction proceeds by a ping-pong mechanism involving intermediate methylation of a conserved cysteine residue.</text>
</comment>
<evidence type="ECO:0000256" key="1">
    <source>
        <dbReference type="ARBA" id="ARBA00004496"/>
    </source>
</evidence>
<dbReference type="EC" id="2.1.1.192" evidence="12"/>
<dbReference type="AlphaFoldDB" id="A0A537LSJ5"/>
<dbReference type="PROSITE" id="PS51918">
    <property type="entry name" value="RADICAL_SAM"/>
    <property type="match status" value="1"/>
</dbReference>
<comment type="similarity">
    <text evidence="12">Belongs to the radical SAM superfamily. RlmN family.</text>
</comment>